<accession>A0A2Z6PD63</accession>
<keyword evidence="2" id="KW-1185">Reference proteome</keyword>
<evidence type="ECO:0000313" key="1">
    <source>
        <dbReference type="EMBL" id="GAU47302.1"/>
    </source>
</evidence>
<dbReference type="Proteomes" id="UP000242715">
    <property type="component" value="Unassembled WGS sequence"/>
</dbReference>
<gene>
    <name evidence="1" type="ORF">TSUD_283710</name>
</gene>
<protein>
    <submittedName>
        <fullName evidence="1">Uncharacterized protein</fullName>
    </submittedName>
</protein>
<sequence length="114" mass="13507">MIEPILEVGINSREFMLRLGRWLRCWWLWQGLFLAISRDIIIINRPRKIYMRPIRKGNTCSRAQSHDECGVWEYRLLQIYNTTLCDRFHFIGYDSGNVNLKPGQNVPKKSGTVH</sequence>
<dbReference type="EMBL" id="DF974300">
    <property type="protein sequence ID" value="GAU47302.1"/>
    <property type="molecule type" value="Genomic_DNA"/>
</dbReference>
<dbReference type="AlphaFoldDB" id="A0A2Z6PD63"/>
<proteinExistence type="predicted"/>
<evidence type="ECO:0000313" key="2">
    <source>
        <dbReference type="Proteomes" id="UP000242715"/>
    </source>
</evidence>
<reference evidence="2" key="1">
    <citation type="journal article" date="2017" name="Front. Plant Sci.">
        <title>Climate Clever Clovers: New Paradigm to Reduce the Environmental Footprint of Ruminants by Breeding Low Methanogenic Forages Utilizing Haplotype Variation.</title>
        <authorList>
            <person name="Kaur P."/>
            <person name="Appels R."/>
            <person name="Bayer P.E."/>
            <person name="Keeble-Gagnere G."/>
            <person name="Wang J."/>
            <person name="Hirakawa H."/>
            <person name="Shirasawa K."/>
            <person name="Vercoe P."/>
            <person name="Stefanova K."/>
            <person name="Durmic Z."/>
            <person name="Nichols P."/>
            <person name="Revell C."/>
            <person name="Isobe S.N."/>
            <person name="Edwards D."/>
            <person name="Erskine W."/>
        </authorList>
    </citation>
    <scope>NUCLEOTIDE SEQUENCE [LARGE SCALE GENOMIC DNA]</scope>
    <source>
        <strain evidence="2">cv. Daliak</strain>
    </source>
</reference>
<name>A0A2Z6PD63_TRISU</name>
<organism evidence="1 2">
    <name type="scientific">Trifolium subterraneum</name>
    <name type="common">Subterranean clover</name>
    <dbReference type="NCBI Taxonomy" id="3900"/>
    <lineage>
        <taxon>Eukaryota</taxon>
        <taxon>Viridiplantae</taxon>
        <taxon>Streptophyta</taxon>
        <taxon>Embryophyta</taxon>
        <taxon>Tracheophyta</taxon>
        <taxon>Spermatophyta</taxon>
        <taxon>Magnoliopsida</taxon>
        <taxon>eudicotyledons</taxon>
        <taxon>Gunneridae</taxon>
        <taxon>Pentapetalae</taxon>
        <taxon>rosids</taxon>
        <taxon>fabids</taxon>
        <taxon>Fabales</taxon>
        <taxon>Fabaceae</taxon>
        <taxon>Papilionoideae</taxon>
        <taxon>50 kb inversion clade</taxon>
        <taxon>NPAAA clade</taxon>
        <taxon>Hologalegina</taxon>
        <taxon>IRL clade</taxon>
        <taxon>Trifolieae</taxon>
        <taxon>Trifolium</taxon>
    </lineage>
</organism>